<dbReference type="InterPro" id="IPR036140">
    <property type="entry name" value="PFN_sf"/>
</dbReference>
<keyword evidence="3" id="KW-0963">Cytoplasm</keyword>
<dbReference type="PANTHER" id="PTHR11604:SF0">
    <property type="entry name" value="PROFILIN"/>
    <property type="match status" value="1"/>
</dbReference>
<evidence type="ECO:0000313" key="8">
    <source>
        <dbReference type="EMBL" id="RJE24729.1"/>
    </source>
</evidence>
<comment type="similarity">
    <text evidence="2 6">Belongs to the profilin family.</text>
</comment>
<dbReference type="Proteomes" id="UP000266188">
    <property type="component" value="Unassembled WGS sequence"/>
</dbReference>
<dbReference type="OrthoDB" id="421374at2759"/>
<organism evidence="8 9">
    <name type="scientific">Aspergillus sclerotialis</name>
    <dbReference type="NCBI Taxonomy" id="2070753"/>
    <lineage>
        <taxon>Eukaryota</taxon>
        <taxon>Fungi</taxon>
        <taxon>Dikarya</taxon>
        <taxon>Ascomycota</taxon>
        <taxon>Pezizomycotina</taxon>
        <taxon>Eurotiomycetes</taxon>
        <taxon>Eurotiomycetidae</taxon>
        <taxon>Eurotiales</taxon>
        <taxon>Aspergillaceae</taxon>
        <taxon>Aspergillus</taxon>
        <taxon>Aspergillus subgen. Polypaecilum</taxon>
    </lineage>
</organism>
<sequence length="140" mass="14923">MGQHSAIWQGTSPSSQNRINLTNQSDGSGQFDKAAILSPDFSGVEAASKDFNIPQQEVTALASAFSDSNHALQNGFVIGGDKFLAIRADDRSLYGKKGKEGVVVVRAASCVIVAHHPETIQTTNAATVVENLVDYINHPR</sequence>
<evidence type="ECO:0000256" key="6">
    <source>
        <dbReference type="RuleBase" id="RU003909"/>
    </source>
</evidence>
<dbReference type="InterPro" id="IPR048278">
    <property type="entry name" value="PFN"/>
</dbReference>
<dbReference type="AlphaFoldDB" id="A0A3A2ZNB8"/>
<evidence type="ECO:0000256" key="1">
    <source>
        <dbReference type="ARBA" id="ARBA00004245"/>
    </source>
</evidence>
<dbReference type="PRINTS" id="PR00392">
    <property type="entry name" value="PROFILIN"/>
</dbReference>
<keyword evidence="4 6" id="KW-0009">Actin-binding</keyword>
<dbReference type="SMART" id="SM00392">
    <property type="entry name" value="PROF"/>
    <property type="match status" value="1"/>
</dbReference>
<proteinExistence type="inferred from homology"/>
<dbReference type="STRING" id="2070753.A0A3A2ZNB8"/>
<feature type="region of interest" description="Disordered" evidence="7">
    <location>
        <begin position="1"/>
        <end position="27"/>
    </location>
</feature>
<dbReference type="InterPro" id="IPR005455">
    <property type="entry name" value="PFN_euk"/>
</dbReference>
<comment type="subcellular location">
    <subcellularLocation>
        <location evidence="1">Cytoplasm</location>
        <location evidence="1">Cytoskeleton</location>
    </subcellularLocation>
</comment>
<keyword evidence="9" id="KW-1185">Reference proteome</keyword>
<evidence type="ECO:0000313" key="9">
    <source>
        <dbReference type="Proteomes" id="UP000266188"/>
    </source>
</evidence>
<evidence type="ECO:0000256" key="7">
    <source>
        <dbReference type="SAM" id="MobiDB-lite"/>
    </source>
</evidence>
<dbReference type="Gene3D" id="3.30.450.30">
    <property type="entry name" value="Dynein light chain 2a, cytoplasmic"/>
    <property type="match status" value="1"/>
</dbReference>
<evidence type="ECO:0000256" key="5">
    <source>
        <dbReference type="ARBA" id="ARBA00023212"/>
    </source>
</evidence>
<comment type="caution">
    <text evidence="8">The sequence shown here is derived from an EMBL/GenBank/DDBJ whole genome shotgun (WGS) entry which is preliminary data.</text>
</comment>
<keyword evidence="5" id="KW-0206">Cytoskeleton</keyword>
<dbReference type="SUPFAM" id="SSF55770">
    <property type="entry name" value="Profilin (actin-binding protein)"/>
    <property type="match status" value="1"/>
</dbReference>
<dbReference type="CDD" id="cd00148">
    <property type="entry name" value="PROF"/>
    <property type="match status" value="1"/>
</dbReference>
<evidence type="ECO:0000256" key="2">
    <source>
        <dbReference type="ARBA" id="ARBA00010058"/>
    </source>
</evidence>
<dbReference type="GO" id="GO:0003785">
    <property type="term" value="F:actin monomer binding"/>
    <property type="evidence" value="ECO:0007669"/>
    <property type="project" value="TreeGrafter"/>
</dbReference>
<reference evidence="9" key="1">
    <citation type="submission" date="2017-02" db="EMBL/GenBank/DDBJ databases">
        <authorList>
            <person name="Tafer H."/>
            <person name="Lopandic K."/>
        </authorList>
    </citation>
    <scope>NUCLEOTIDE SEQUENCE [LARGE SCALE GENOMIC DNA]</scope>
    <source>
        <strain evidence="9">CBS 366.77</strain>
    </source>
</reference>
<dbReference type="PANTHER" id="PTHR11604">
    <property type="entry name" value="PROFILIN"/>
    <property type="match status" value="1"/>
</dbReference>
<dbReference type="GO" id="GO:0005938">
    <property type="term" value="C:cell cortex"/>
    <property type="evidence" value="ECO:0007669"/>
    <property type="project" value="TreeGrafter"/>
</dbReference>
<protein>
    <recommendedName>
        <fullName evidence="6">Profilin</fullName>
    </recommendedName>
</protein>
<dbReference type="GO" id="GO:0005856">
    <property type="term" value="C:cytoskeleton"/>
    <property type="evidence" value="ECO:0007669"/>
    <property type="project" value="UniProtKB-SubCell"/>
</dbReference>
<dbReference type="EMBL" id="MVGC01000070">
    <property type="protein sequence ID" value="RJE24729.1"/>
    <property type="molecule type" value="Genomic_DNA"/>
</dbReference>
<accession>A0A3A2ZNB8</accession>
<evidence type="ECO:0000256" key="3">
    <source>
        <dbReference type="ARBA" id="ARBA00022490"/>
    </source>
</evidence>
<gene>
    <name evidence="8" type="ORF">PHISCL_02938</name>
</gene>
<evidence type="ECO:0000256" key="4">
    <source>
        <dbReference type="ARBA" id="ARBA00023203"/>
    </source>
</evidence>
<dbReference type="Pfam" id="PF00235">
    <property type="entry name" value="Profilin"/>
    <property type="match status" value="1"/>
</dbReference>
<name>A0A3A2ZNB8_9EURO</name>